<keyword evidence="1" id="KW-0812">Transmembrane</keyword>
<proteinExistence type="predicted"/>
<name>A0A9X4QX90_9STAP</name>
<evidence type="ECO:0000313" key="4">
    <source>
        <dbReference type="Proteomes" id="UP001152422"/>
    </source>
</evidence>
<dbReference type="RefSeq" id="WP_002507397.1">
    <property type="nucleotide sequence ID" value="NZ_CP013114.1"/>
</dbReference>
<comment type="caution">
    <text evidence="3">The sequence shown here is derived from an EMBL/GenBank/DDBJ whole genome shotgun (WGS) entry which is preliminary data.</text>
</comment>
<feature type="domain" description="Prepilin peptidase A24 N-terminal" evidence="2">
    <location>
        <begin position="8"/>
        <end position="85"/>
    </location>
</feature>
<feature type="transmembrane region" description="Helical" evidence="1">
    <location>
        <begin position="96"/>
        <end position="125"/>
    </location>
</feature>
<feature type="transmembrane region" description="Helical" evidence="1">
    <location>
        <begin position="70"/>
        <end position="90"/>
    </location>
</feature>
<evidence type="ECO:0000256" key="1">
    <source>
        <dbReference type="SAM" id="Phobius"/>
    </source>
</evidence>
<dbReference type="GO" id="GO:0005886">
    <property type="term" value="C:plasma membrane"/>
    <property type="evidence" value="ECO:0007669"/>
    <property type="project" value="TreeGrafter"/>
</dbReference>
<keyword evidence="1" id="KW-0472">Membrane</keyword>
<dbReference type="Proteomes" id="UP001152422">
    <property type="component" value="Unassembled WGS sequence"/>
</dbReference>
<feature type="transmembrane region" description="Helical" evidence="1">
    <location>
        <begin position="178"/>
        <end position="200"/>
    </location>
</feature>
<keyword evidence="1" id="KW-1133">Transmembrane helix</keyword>
<sequence length="234" mass="27454">MIKQLLLCPVLFSYLYQLSYVNQLKLNYFGLRSRCDYCHRELKFIEMIPIISFLCLKGRSNCCQSKLSSLYLIGEFLSIVPAFVLSYLSFPLDHTTFLLIYIFLLVFTMYDIKTFALPIHLFIIFSLCAYFIGQGNVYHFLIMTMVLHFLYFLIRHGIGYGDILLFSLLSYLLPYSDFVLIMFFTFICGGIFALFSMILFRNLKQRIPLIPFIFVAFNLTMIFHQYLTLGEGLI</sequence>
<dbReference type="InterPro" id="IPR010627">
    <property type="entry name" value="Prepilin_pept_A24_N"/>
</dbReference>
<dbReference type="PANTHER" id="PTHR30487:SF0">
    <property type="entry name" value="PREPILIN LEADER PEPTIDASE_N-METHYLTRANSFERASE-RELATED"/>
    <property type="match status" value="1"/>
</dbReference>
<reference evidence="3" key="1">
    <citation type="submission" date="2022-05" db="EMBL/GenBank/DDBJ databases">
        <title>Comparative genomics of Staphylococcus equorum isolates.</title>
        <authorList>
            <person name="Luelf R.H."/>
        </authorList>
    </citation>
    <scope>NUCLEOTIDE SEQUENCE</scope>
    <source>
        <strain evidence="3">TMW 2.2497</strain>
    </source>
</reference>
<dbReference type="GO" id="GO:0006465">
    <property type="term" value="P:signal peptide processing"/>
    <property type="evidence" value="ECO:0007669"/>
    <property type="project" value="TreeGrafter"/>
</dbReference>
<dbReference type="KEGG" id="seqo:SE1039_14820"/>
<evidence type="ECO:0000259" key="2">
    <source>
        <dbReference type="Pfam" id="PF06750"/>
    </source>
</evidence>
<accession>A0A9X4QX90</accession>
<organism evidence="3 4">
    <name type="scientific">Staphylococcus equorum</name>
    <dbReference type="NCBI Taxonomy" id="246432"/>
    <lineage>
        <taxon>Bacteria</taxon>
        <taxon>Bacillati</taxon>
        <taxon>Bacillota</taxon>
        <taxon>Bacilli</taxon>
        <taxon>Bacillales</taxon>
        <taxon>Staphylococcaceae</taxon>
        <taxon>Staphylococcus</taxon>
    </lineage>
</organism>
<dbReference type="EMBL" id="JAMBQA010000001">
    <property type="protein sequence ID" value="MDG0845171.1"/>
    <property type="molecule type" value="Genomic_DNA"/>
</dbReference>
<dbReference type="InterPro" id="IPR050882">
    <property type="entry name" value="Prepilin_peptidase/N-MTase"/>
</dbReference>
<evidence type="ECO:0000313" key="3">
    <source>
        <dbReference type="EMBL" id="MDG0845171.1"/>
    </source>
</evidence>
<feature type="transmembrane region" description="Helical" evidence="1">
    <location>
        <begin position="137"/>
        <end position="158"/>
    </location>
</feature>
<gene>
    <name evidence="3" type="ORF">M4L89_02780</name>
</gene>
<feature type="transmembrane region" description="Helical" evidence="1">
    <location>
        <begin position="207"/>
        <end position="227"/>
    </location>
</feature>
<dbReference type="Pfam" id="PF06750">
    <property type="entry name" value="A24_N_bact"/>
    <property type="match status" value="1"/>
</dbReference>
<protein>
    <submittedName>
        <fullName evidence="3">Prepilin peptidase</fullName>
    </submittedName>
</protein>
<dbReference type="AlphaFoldDB" id="A0A9X4QX90"/>
<dbReference type="GO" id="GO:0004190">
    <property type="term" value="F:aspartic-type endopeptidase activity"/>
    <property type="evidence" value="ECO:0007669"/>
    <property type="project" value="TreeGrafter"/>
</dbReference>
<keyword evidence="4" id="KW-1185">Reference proteome</keyword>
<dbReference type="PANTHER" id="PTHR30487">
    <property type="entry name" value="TYPE 4 PREPILIN-LIKE PROTEINS LEADER PEPTIDE-PROCESSING ENZYME"/>
    <property type="match status" value="1"/>
</dbReference>